<dbReference type="Proteomes" id="UP000241647">
    <property type="component" value="Unassembled WGS sequence"/>
</dbReference>
<dbReference type="AlphaFoldDB" id="A0A2T2YVD5"/>
<evidence type="ECO:0000256" key="1">
    <source>
        <dbReference type="SAM" id="SignalP"/>
    </source>
</evidence>
<feature type="signal peptide" evidence="1">
    <location>
        <begin position="1"/>
        <end position="31"/>
    </location>
</feature>
<dbReference type="RefSeq" id="WP_063026934.1">
    <property type="nucleotide sequence ID" value="NZ_PYHS01000017.1"/>
</dbReference>
<evidence type="ECO:0000313" key="3">
    <source>
        <dbReference type="Proteomes" id="UP000241647"/>
    </source>
</evidence>
<sequence>MSTMTRTRAVQKSSFTILAAAAIGMAPVAVAAASPESPSAAGASAVTVEPAGPQVSGAQSRVAAGVADSVAATPVSPPAGQVSSLLDLLPTPLNCLLSTGYALLCLGVPVP</sequence>
<dbReference type="EMBL" id="PYHS01000017">
    <property type="protein sequence ID" value="PSR59470.1"/>
    <property type="molecule type" value="Genomic_DNA"/>
</dbReference>
<feature type="chain" id="PRO_5039554569" description="Secreted protein" evidence="1">
    <location>
        <begin position="32"/>
        <end position="111"/>
    </location>
</feature>
<proteinExistence type="predicted"/>
<organism evidence="2 3">
    <name type="scientific">Nocardia nova</name>
    <dbReference type="NCBI Taxonomy" id="37330"/>
    <lineage>
        <taxon>Bacteria</taxon>
        <taxon>Bacillati</taxon>
        <taxon>Actinomycetota</taxon>
        <taxon>Actinomycetes</taxon>
        <taxon>Mycobacteriales</taxon>
        <taxon>Nocardiaceae</taxon>
        <taxon>Nocardia</taxon>
    </lineage>
</organism>
<name>A0A2T2YVD5_9NOCA</name>
<protein>
    <recommendedName>
        <fullName evidence="4">Secreted protein</fullName>
    </recommendedName>
</protein>
<accession>A0A2T2YVD5</accession>
<keyword evidence="1" id="KW-0732">Signal</keyword>
<reference evidence="2 3" key="1">
    <citation type="submission" date="2018-02" db="EMBL/GenBank/DDBJ databases">
        <title>8 Nocardia nova and 1 Nocardia cyriacigeorgica strain used for evolution to TMP-SMX.</title>
        <authorList>
            <person name="Mehta H."/>
            <person name="Weng J."/>
            <person name="Shamoo Y."/>
        </authorList>
    </citation>
    <scope>NUCLEOTIDE SEQUENCE [LARGE SCALE GENOMIC DNA]</scope>
    <source>
        <strain evidence="2 3">ATCC 33727</strain>
    </source>
</reference>
<gene>
    <name evidence="2" type="ORF">C8259_26820</name>
</gene>
<evidence type="ECO:0008006" key="4">
    <source>
        <dbReference type="Google" id="ProtNLM"/>
    </source>
</evidence>
<comment type="caution">
    <text evidence="2">The sequence shown here is derived from an EMBL/GenBank/DDBJ whole genome shotgun (WGS) entry which is preliminary data.</text>
</comment>
<evidence type="ECO:0000313" key="2">
    <source>
        <dbReference type="EMBL" id="PSR59470.1"/>
    </source>
</evidence>